<dbReference type="InterPro" id="IPR050767">
    <property type="entry name" value="Sel1_AlgK"/>
</dbReference>
<dbReference type="SMART" id="SM00671">
    <property type="entry name" value="SEL1"/>
    <property type="match status" value="18"/>
</dbReference>
<dbReference type="SUPFAM" id="SSF81901">
    <property type="entry name" value="HCP-like"/>
    <property type="match status" value="5"/>
</dbReference>
<dbReference type="RefSeq" id="WP_202058798.1">
    <property type="nucleotide sequence ID" value="NZ_JAEQMY010000011.1"/>
</dbReference>
<proteinExistence type="predicted"/>
<protein>
    <submittedName>
        <fullName evidence="2">Sel1 repeat family protein</fullName>
    </submittedName>
</protein>
<reference evidence="2" key="1">
    <citation type="submission" date="2021-01" db="EMBL/GenBank/DDBJ databases">
        <title>Microvirga sp.</title>
        <authorList>
            <person name="Kim M.K."/>
        </authorList>
    </citation>
    <scope>NUCLEOTIDE SEQUENCE</scope>
    <source>
        <strain evidence="2">5420S-16</strain>
    </source>
</reference>
<evidence type="ECO:0000256" key="1">
    <source>
        <dbReference type="SAM" id="SignalP"/>
    </source>
</evidence>
<dbReference type="Gene3D" id="1.25.40.10">
    <property type="entry name" value="Tetratricopeptide repeat domain"/>
    <property type="match status" value="3"/>
</dbReference>
<feature type="chain" id="PRO_5036713313" evidence="1">
    <location>
        <begin position="42"/>
        <end position="949"/>
    </location>
</feature>
<evidence type="ECO:0000313" key="3">
    <source>
        <dbReference type="Proteomes" id="UP000605848"/>
    </source>
</evidence>
<dbReference type="AlphaFoldDB" id="A0A936ZC09"/>
<evidence type="ECO:0000313" key="2">
    <source>
        <dbReference type="EMBL" id="MBL0404277.1"/>
    </source>
</evidence>
<dbReference type="InterPro" id="IPR011990">
    <property type="entry name" value="TPR-like_helical_dom_sf"/>
</dbReference>
<dbReference type="Pfam" id="PF08238">
    <property type="entry name" value="Sel1"/>
    <property type="match status" value="13"/>
</dbReference>
<keyword evidence="3" id="KW-1185">Reference proteome</keyword>
<dbReference type="PANTHER" id="PTHR11102:SF160">
    <property type="entry name" value="ERAD-ASSOCIATED E3 UBIQUITIN-PROTEIN LIGASE COMPONENT HRD3"/>
    <property type="match status" value="1"/>
</dbReference>
<name>A0A936ZC09_9HYPH</name>
<dbReference type="Proteomes" id="UP000605848">
    <property type="component" value="Unassembled WGS sequence"/>
</dbReference>
<dbReference type="EMBL" id="JAEQMY010000011">
    <property type="protein sequence ID" value="MBL0404277.1"/>
    <property type="molecule type" value="Genomic_DNA"/>
</dbReference>
<feature type="signal peptide" evidence="1">
    <location>
        <begin position="1"/>
        <end position="41"/>
    </location>
</feature>
<organism evidence="2 3">
    <name type="scientific">Microvirga aerilata</name>
    <dbReference type="NCBI Taxonomy" id="670292"/>
    <lineage>
        <taxon>Bacteria</taxon>
        <taxon>Pseudomonadati</taxon>
        <taxon>Pseudomonadota</taxon>
        <taxon>Alphaproteobacteria</taxon>
        <taxon>Hyphomicrobiales</taxon>
        <taxon>Methylobacteriaceae</taxon>
        <taxon>Microvirga</taxon>
    </lineage>
</organism>
<accession>A0A936ZC09</accession>
<gene>
    <name evidence="2" type="ORF">JKG68_09885</name>
</gene>
<keyword evidence="1" id="KW-0732">Signal</keyword>
<dbReference type="PANTHER" id="PTHR11102">
    <property type="entry name" value="SEL-1-LIKE PROTEIN"/>
    <property type="match status" value="1"/>
</dbReference>
<comment type="caution">
    <text evidence="2">The sequence shown here is derived from an EMBL/GenBank/DDBJ whole genome shotgun (WGS) entry which is preliminary data.</text>
</comment>
<dbReference type="InterPro" id="IPR006597">
    <property type="entry name" value="Sel1-like"/>
</dbReference>
<sequence length="949" mass="100049">MMKTLIRSNGTNLNKTAPRMPGVCAAAVATALMMFAAPVHAQVPLTRSLAPSADFSKICTPLPQPKLTRDWSKWDKSQPVPDPDEMYDAAVLYSEGGSGVARDPVAARRLLEDLADRAWAGRGRAHFRLGKLLLEPVAGPVDPERAAYHLATAVSMLNMDASVLLAKLHEQGQISTANVAEAERLLRAASAAGNVDGIIGLARLQRSGRIGDVPQAATSDLVNLGLQTLYGELGQGKCRALFEIASILSDDSLVPGGLTEAMKWFEAAARQGDPKADLALAEIYLEGRAKAAPDIIIGHLTRAAEAGEPRAMAVLGERLLLGDRAPKDVGKAVVWLERAGANADPEAYKLLARHYRGEFGEAQNLSKAADALTRASALPGHTTSILVGLARLHASGIDGQPDIKAALTFYRRAADRGDIGSLTDMAKLLLAHPQAASQSEEPMRLLKEAAGRSNPEAMGLLADLYTCSAVVPQDSAQAKAWLERAAEAGHARSINALASQGTSDPAAAQRMTAALLQAAERGDRESMILLSDAYRAGHGVAVDEKAAERWRAAALMPGEGRSRALVLLARKLMNAEGEARDEIAARKLLEEAAQENDAAAQLELGRLLVGKRGQSTEAARGIQLLHKVATSGNSVAMLALAEQSGEQLQPTGKTALEWRKAAADAGNTRAAITLASSTKDDAEAARWLARAEALPVCTARDMIDLSQAYHKTAGVERASSWLKRAQNEVQSGARDPAVLFLIGRVMVEGVGGTTSKQEAVDYIKLSADAGRVEAMRYLGRGYVSGQVGEHNTSAAIGWLSKALRSGDASVAADLSRIAAVPGNEGAEALAILKESAERGFAPGMREYGRSLQLGFGVPAQPEAGAAWLRKAADAGDTGAMKELSRAYASGYGVELSARASTEWLQRAAQAGDAEAMYNLSLAMTLGFGTEVNASAAQEWLKTAEGAARK</sequence>